<evidence type="ECO:0000256" key="2">
    <source>
        <dbReference type="SAM" id="Phobius"/>
    </source>
</evidence>
<keyword evidence="4" id="KW-1185">Reference proteome</keyword>
<dbReference type="STRING" id="3818.A0A444WPH3"/>
<protein>
    <submittedName>
        <fullName evidence="3">Uncharacterized protein</fullName>
    </submittedName>
</protein>
<dbReference type="AlphaFoldDB" id="A0A444WPH3"/>
<dbReference type="InterPro" id="IPR015421">
    <property type="entry name" value="PyrdxlP-dep_Trfase_major"/>
</dbReference>
<keyword evidence="1" id="KW-0175">Coiled coil</keyword>
<feature type="transmembrane region" description="Helical" evidence="2">
    <location>
        <begin position="117"/>
        <end position="136"/>
    </location>
</feature>
<comment type="caution">
    <text evidence="3">The sequence shown here is derived from an EMBL/GenBank/DDBJ whole genome shotgun (WGS) entry which is preliminary data.</text>
</comment>
<evidence type="ECO:0000313" key="3">
    <source>
        <dbReference type="EMBL" id="RYQ79102.1"/>
    </source>
</evidence>
<dbReference type="EMBL" id="SDMP01000027">
    <property type="protein sequence ID" value="RYQ79102.1"/>
    <property type="molecule type" value="Genomic_DNA"/>
</dbReference>
<name>A0A444WPH3_ARAHY</name>
<reference evidence="3 4" key="1">
    <citation type="submission" date="2019-01" db="EMBL/GenBank/DDBJ databases">
        <title>Sequencing of cultivated peanut Arachis hypogaea provides insights into genome evolution and oil improvement.</title>
        <authorList>
            <person name="Chen X."/>
        </authorList>
    </citation>
    <scope>NUCLEOTIDE SEQUENCE [LARGE SCALE GENOMIC DNA]</scope>
    <source>
        <strain evidence="4">cv. Fuhuasheng</strain>
        <tissue evidence="3">Leaves</tissue>
    </source>
</reference>
<feature type="coiled-coil region" evidence="1">
    <location>
        <begin position="225"/>
        <end position="263"/>
    </location>
</feature>
<accession>A0A444WPH3</accession>
<dbReference type="Gene3D" id="3.40.640.10">
    <property type="entry name" value="Type I PLP-dependent aspartate aminotransferase-like (Major domain)"/>
    <property type="match status" value="1"/>
</dbReference>
<dbReference type="Proteomes" id="UP000289738">
    <property type="component" value="Unassembled WGS sequence"/>
</dbReference>
<evidence type="ECO:0000313" key="4">
    <source>
        <dbReference type="Proteomes" id="UP000289738"/>
    </source>
</evidence>
<gene>
    <name evidence="3" type="ORF">Ahy_Scaffold7g108298</name>
</gene>
<evidence type="ECO:0000256" key="1">
    <source>
        <dbReference type="SAM" id="Coils"/>
    </source>
</evidence>
<organism evidence="3 4">
    <name type="scientific">Arachis hypogaea</name>
    <name type="common">Peanut</name>
    <dbReference type="NCBI Taxonomy" id="3818"/>
    <lineage>
        <taxon>Eukaryota</taxon>
        <taxon>Viridiplantae</taxon>
        <taxon>Streptophyta</taxon>
        <taxon>Embryophyta</taxon>
        <taxon>Tracheophyta</taxon>
        <taxon>Spermatophyta</taxon>
        <taxon>Magnoliopsida</taxon>
        <taxon>eudicotyledons</taxon>
        <taxon>Gunneridae</taxon>
        <taxon>Pentapetalae</taxon>
        <taxon>rosids</taxon>
        <taxon>fabids</taxon>
        <taxon>Fabales</taxon>
        <taxon>Fabaceae</taxon>
        <taxon>Papilionoideae</taxon>
        <taxon>50 kb inversion clade</taxon>
        <taxon>dalbergioids sensu lato</taxon>
        <taxon>Dalbergieae</taxon>
        <taxon>Pterocarpus clade</taxon>
        <taxon>Arachis</taxon>
    </lineage>
</organism>
<keyword evidence="2" id="KW-0472">Membrane</keyword>
<keyword evidence="2" id="KW-0812">Transmembrane</keyword>
<sequence>MLALKRNLKVNTPVLRKNLKHSMLHGLHRGVDEALDFSLEALVSKDGVVLLGYQVRSLEAHKRFWEMCDEVWISRRSLMTTCILNMHTRRLMFFSCGRRRSSDFGLDYADPKGKGNFFGKIFFAAGLTALCIIYLLGSDCAFRFGSGYSGDKRLFFYEFKPLEALNPISLKESWASRAYFSSNGSIAIEIALKMAFLKFSVDHVDLKDQNIDEDDDNDSSNMAVRLKAEVRRQKEKEAAEALRREQEEDHEEAKLKKEALKAAQEAVFKQRRLTSAFDTNCLRLCQR</sequence>
<proteinExistence type="predicted"/>
<keyword evidence="2" id="KW-1133">Transmembrane helix</keyword>